<evidence type="ECO:0000313" key="2">
    <source>
        <dbReference type="Proteomes" id="UP001446871"/>
    </source>
</evidence>
<proteinExistence type="predicted"/>
<dbReference type="Proteomes" id="UP001446871">
    <property type="component" value="Unassembled WGS sequence"/>
</dbReference>
<gene>
    <name evidence="1" type="ORF">PG996_005527</name>
</gene>
<keyword evidence="2" id="KW-1185">Reference proteome</keyword>
<evidence type="ECO:0000313" key="1">
    <source>
        <dbReference type="EMBL" id="KAK8072179.1"/>
    </source>
</evidence>
<protein>
    <submittedName>
        <fullName evidence="1">Major facilitator superfamily transporter</fullName>
    </submittedName>
</protein>
<comment type="caution">
    <text evidence="1">The sequence shown here is derived from an EMBL/GenBank/DDBJ whole genome shotgun (WGS) entry which is preliminary data.</text>
</comment>
<name>A0ABR1VLR5_9PEZI</name>
<accession>A0ABR1VLR5</accession>
<sequence>MDFYQLNLAVFVAANGYLLYRQYNSSSNTSSKESIDISLDGLDDLETAEKKPDRRATRRFQFNFFLPHALAVAADWLQVCAPHGDKLGKPGGGF</sequence>
<reference evidence="1 2" key="1">
    <citation type="submission" date="2023-01" db="EMBL/GenBank/DDBJ databases">
        <title>Analysis of 21 Apiospora genomes using comparative genomics revels a genus with tremendous synthesis potential of carbohydrate active enzymes and secondary metabolites.</title>
        <authorList>
            <person name="Sorensen T."/>
        </authorList>
    </citation>
    <scope>NUCLEOTIDE SEQUENCE [LARGE SCALE GENOMIC DNA]</scope>
    <source>
        <strain evidence="1 2">CBS 83171</strain>
    </source>
</reference>
<dbReference type="EMBL" id="JAQQWM010000003">
    <property type="protein sequence ID" value="KAK8072179.1"/>
    <property type="molecule type" value="Genomic_DNA"/>
</dbReference>
<organism evidence="1 2">
    <name type="scientific">Apiospora saccharicola</name>
    <dbReference type="NCBI Taxonomy" id="335842"/>
    <lineage>
        <taxon>Eukaryota</taxon>
        <taxon>Fungi</taxon>
        <taxon>Dikarya</taxon>
        <taxon>Ascomycota</taxon>
        <taxon>Pezizomycotina</taxon>
        <taxon>Sordariomycetes</taxon>
        <taxon>Xylariomycetidae</taxon>
        <taxon>Amphisphaeriales</taxon>
        <taxon>Apiosporaceae</taxon>
        <taxon>Apiospora</taxon>
    </lineage>
</organism>